<dbReference type="AlphaFoldDB" id="A0A849AAM2"/>
<dbReference type="Pfam" id="PF10092">
    <property type="entry name" value="DUF2330"/>
    <property type="match status" value="1"/>
</dbReference>
<proteinExistence type="predicted"/>
<sequence length="358" mass="37417">MTTWTRRLAAGIAGTAAALALPLVSTANVAHACACGGYIPAENGTATVTEEKALVRFADDGTEDIYLALTLDSDVSTGALLFPVPDKNATVRAGPKELFAQLELASRSSSGDTTGAPQAAGEGVDHAAPVEVNSRQNIGPLDVATLTTTESGSLQKWLTSNGFATKPALIEQTQVYLDEGWSFMAVRLRPEADTGSGLTGELDPLHVRFKTDEPVYPMRLSERATQTQQVTLYTLTTGPTTLRGPSLPQTWQGYLQGSAGYAVREVAEGPTTYLSKWSGYLEPSAITDDFHFAAAEPAPATTGASTTPPTDHLGERAGASARSNGPWPYLGGAGVLGVAVLVAVGVASARRRQSAARR</sequence>
<keyword evidence="2" id="KW-0812">Transmembrane</keyword>
<keyword evidence="5" id="KW-1185">Reference proteome</keyword>
<accession>A0A849AAM2</accession>
<feature type="chain" id="PRO_5032898828" evidence="3">
    <location>
        <begin position="33"/>
        <end position="358"/>
    </location>
</feature>
<dbReference type="EMBL" id="JABEND010000003">
    <property type="protein sequence ID" value="NNG35530.1"/>
    <property type="molecule type" value="Genomic_DNA"/>
</dbReference>
<evidence type="ECO:0000256" key="3">
    <source>
        <dbReference type="SAM" id="SignalP"/>
    </source>
</evidence>
<dbReference type="InterPro" id="IPR019283">
    <property type="entry name" value="DUF2330"/>
</dbReference>
<feature type="compositionally biased region" description="Low complexity" evidence="1">
    <location>
        <begin position="298"/>
        <end position="310"/>
    </location>
</feature>
<evidence type="ECO:0000256" key="1">
    <source>
        <dbReference type="SAM" id="MobiDB-lite"/>
    </source>
</evidence>
<comment type="caution">
    <text evidence="4">The sequence shown here is derived from an EMBL/GenBank/DDBJ whole genome shotgun (WGS) entry which is preliminary data.</text>
</comment>
<gene>
    <name evidence="4" type="ORF">HKD39_07355</name>
</gene>
<dbReference type="RefSeq" id="WP_171199202.1">
    <property type="nucleotide sequence ID" value="NZ_JABEND010000003.1"/>
</dbReference>
<keyword evidence="2" id="KW-0472">Membrane</keyword>
<evidence type="ECO:0000256" key="2">
    <source>
        <dbReference type="SAM" id="Phobius"/>
    </source>
</evidence>
<keyword evidence="2" id="KW-1133">Transmembrane helix</keyword>
<protein>
    <submittedName>
        <fullName evidence="4">DUF2330 domain-containing protein</fullName>
    </submittedName>
</protein>
<name>A0A849AAM2_9ACTN</name>
<feature type="transmembrane region" description="Helical" evidence="2">
    <location>
        <begin position="327"/>
        <end position="349"/>
    </location>
</feature>
<organism evidence="4 5">
    <name type="scientific">Nakamurella aerolata</name>
    <dbReference type="NCBI Taxonomy" id="1656892"/>
    <lineage>
        <taxon>Bacteria</taxon>
        <taxon>Bacillati</taxon>
        <taxon>Actinomycetota</taxon>
        <taxon>Actinomycetes</taxon>
        <taxon>Nakamurellales</taxon>
        <taxon>Nakamurellaceae</taxon>
        <taxon>Nakamurella</taxon>
    </lineage>
</organism>
<feature type="signal peptide" evidence="3">
    <location>
        <begin position="1"/>
        <end position="32"/>
    </location>
</feature>
<reference evidence="4 5" key="1">
    <citation type="submission" date="2020-05" db="EMBL/GenBank/DDBJ databases">
        <title>Nakamurella sp. DB0629 isolated from air conditioner.</title>
        <authorList>
            <person name="Kim D.H."/>
            <person name="Kim D.-U."/>
        </authorList>
    </citation>
    <scope>NUCLEOTIDE SEQUENCE [LARGE SCALE GENOMIC DNA]</scope>
    <source>
        <strain evidence="4 5">DB0629</strain>
    </source>
</reference>
<evidence type="ECO:0000313" key="5">
    <source>
        <dbReference type="Proteomes" id="UP000562984"/>
    </source>
</evidence>
<evidence type="ECO:0000313" key="4">
    <source>
        <dbReference type="EMBL" id="NNG35530.1"/>
    </source>
</evidence>
<dbReference type="Proteomes" id="UP000562984">
    <property type="component" value="Unassembled WGS sequence"/>
</dbReference>
<feature type="region of interest" description="Disordered" evidence="1">
    <location>
        <begin position="298"/>
        <end position="321"/>
    </location>
</feature>
<keyword evidence="3" id="KW-0732">Signal</keyword>